<feature type="region of interest" description="Disordered" evidence="1">
    <location>
        <begin position="88"/>
        <end position="107"/>
    </location>
</feature>
<feature type="compositionally biased region" description="Basic and acidic residues" evidence="1">
    <location>
        <begin position="12"/>
        <end position="21"/>
    </location>
</feature>
<dbReference type="Proteomes" id="UP000054350">
    <property type="component" value="Unassembled WGS sequence"/>
</dbReference>
<reference evidence="3 4" key="1">
    <citation type="submission" date="2009-11" db="EMBL/GenBank/DDBJ databases">
        <title>Annotation of Allomyces macrogynus ATCC 38327.</title>
        <authorList>
            <consortium name="The Broad Institute Genome Sequencing Platform"/>
            <person name="Russ C."/>
            <person name="Cuomo C."/>
            <person name="Burger G."/>
            <person name="Gray M.W."/>
            <person name="Holland P.W.H."/>
            <person name="King N."/>
            <person name="Lang F.B.F."/>
            <person name="Roger A.J."/>
            <person name="Ruiz-Trillo I."/>
            <person name="Young S.K."/>
            <person name="Zeng Q."/>
            <person name="Gargeya S."/>
            <person name="Fitzgerald M."/>
            <person name="Haas B."/>
            <person name="Abouelleil A."/>
            <person name="Alvarado L."/>
            <person name="Arachchi H.M."/>
            <person name="Berlin A."/>
            <person name="Chapman S.B."/>
            <person name="Gearin G."/>
            <person name="Goldberg J."/>
            <person name="Griggs A."/>
            <person name="Gujja S."/>
            <person name="Hansen M."/>
            <person name="Heiman D."/>
            <person name="Howarth C."/>
            <person name="Larimer J."/>
            <person name="Lui A."/>
            <person name="MacDonald P.J.P."/>
            <person name="McCowen C."/>
            <person name="Montmayeur A."/>
            <person name="Murphy C."/>
            <person name="Neiman D."/>
            <person name="Pearson M."/>
            <person name="Priest M."/>
            <person name="Roberts A."/>
            <person name="Saif S."/>
            <person name="Shea T."/>
            <person name="Sisk P."/>
            <person name="Stolte C."/>
            <person name="Sykes S."/>
            <person name="Wortman J."/>
            <person name="Nusbaum C."/>
            <person name="Birren B."/>
        </authorList>
    </citation>
    <scope>NUCLEOTIDE SEQUENCE [LARGE SCALE GENOMIC DNA]</scope>
    <source>
        <strain evidence="3 4">ATCC 38327</strain>
    </source>
</reference>
<keyword evidence="2" id="KW-1133">Transmembrane helix</keyword>
<feature type="region of interest" description="Disordered" evidence="1">
    <location>
        <begin position="1"/>
        <end position="66"/>
    </location>
</feature>
<reference evidence="4" key="2">
    <citation type="submission" date="2009-11" db="EMBL/GenBank/DDBJ databases">
        <title>The Genome Sequence of Allomyces macrogynus strain ATCC 38327.</title>
        <authorList>
            <consortium name="The Broad Institute Genome Sequencing Platform"/>
            <person name="Russ C."/>
            <person name="Cuomo C."/>
            <person name="Shea T."/>
            <person name="Young S.K."/>
            <person name="Zeng Q."/>
            <person name="Koehrsen M."/>
            <person name="Haas B."/>
            <person name="Borodovsky M."/>
            <person name="Guigo R."/>
            <person name="Alvarado L."/>
            <person name="Berlin A."/>
            <person name="Borenstein D."/>
            <person name="Chen Z."/>
            <person name="Engels R."/>
            <person name="Freedman E."/>
            <person name="Gellesch M."/>
            <person name="Goldberg J."/>
            <person name="Griggs A."/>
            <person name="Gujja S."/>
            <person name="Heiman D."/>
            <person name="Hepburn T."/>
            <person name="Howarth C."/>
            <person name="Jen D."/>
            <person name="Larson L."/>
            <person name="Lewis B."/>
            <person name="Mehta T."/>
            <person name="Park D."/>
            <person name="Pearson M."/>
            <person name="Roberts A."/>
            <person name="Saif S."/>
            <person name="Shenoy N."/>
            <person name="Sisk P."/>
            <person name="Stolte C."/>
            <person name="Sykes S."/>
            <person name="Walk T."/>
            <person name="White J."/>
            <person name="Yandava C."/>
            <person name="Burger G."/>
            <person name="Gray M.W."/>
            <person name="Holland P.W.H."/>
            <person name="King N."/>
            <person name="Lang F.B.F."/>
            <person name="Roger A.J."/>
            <person name="Ruiz-Trillo I."/>
            <person name="Lander E."/>
            <person name="Nusbaum C."/>
        </authorList>
    </citation>
    <scope>NUCLEOTIDE SEQUENCE [LARGE SCALE GENOMIC DNA]</scope>
    <source>
        <strain evidence="4">ATCC 38327</strain>
    </source>
</reference>
<organism evidence="3 4">
    <name type="scientific">Allomyces macrogynus (strain ATCC 38327)</name>
    <name type="common">Allomyces javanicus var. macrogynus</name>
    <dbReference type="NCBI Taxonomy" id="578462"/>
    <lineage>
        <taxon>Eukaryota</taxon>
        <taxon>Fungi</taxon>
        <taxon>Fungi incertae sedis</taxon>
        <taxon>Blastocladiomycota</taxon>
        <taxon>Blastocladiomycetes</taxon>
        <taxon>Blastocladiales</taxon>
        <taxon>Blastocladiaceae</taxon>
        <taxon>Allomyces</taxon>
    </lineage>
</organism>
<dbReference type="AlphaFoldDB" id="A0A0L0SFI8"/>
<dbReference type="EMBL" id="GG745337">
    <property type="protein sequence ID" value="KNE61135.1"/>
    <property type="molecule type" value="Genomic_DNA"/>
</dbReference>
<sequence>MMPAALPLPPIHARDDTHGDDADPLCALPRSPAAAAHSRPSSPVPAAASSRAHKSSRRLPPADAWSSPSCSYLDLRCDDSNHVAHSSAAESAAVAPPPPPARAPPAPAPSALVTFLAELADLAADLDPPALTFASPFASLASLIAYLMVAILGQFATLALVLVTWSHRRRYCSRRRPNGKRLRYRRHRVDVADVTAMGAPDTLWMAERDPPATAEGIDAGAARPDAPAPAAALPSPLAVPSPIAVDELKIVRGCECGRCHARIA</sequence>
<feature type="compositionally biased region" description="Pro residues" evidence="1">
    <location>
        <begin position="95"/>
        <end position="107"/>
    </location>
</feature>
<proteinExistence type="predicted"/>
<dbReference type="OrthoDB" id="10528689at2759"/>
<keyword evidence="4" id="KW-1185">Reference proteome</keyword>
<evidence type="ECO:0000256" key="1">
    <source>
        <dbReference type="SAM" id="MobiDB-lite"/>
    </source>
</evidence>
<feature type="compositionally biased region" description="Low complexity" evidence="1">
    <location>
        <begin position="27"/>
        <end position="50"/>
    </location>
</feature>
<gene>
    <name evidence="3" type="ORF">AMAG_06887</name>
</gene>
<protein>
    <submittedName>
        <fullName evidence="3">Uncharacterized protein</fullName>
    </submittedName>
</protein>
<keyword evidence="2" id="KW-0472">Membrane</keyword>
<keyword evidence="2" id="KW-0812">Transmembrane</keyword>
<feature type="transmembrane region" description="Helical" evidence="2">
    <location>
        <begin position="143"/>
        <end position="165"/>
    </location>
</feature>
<name>A0A0L0SFI8_ALLM3</name>
<evidence type="ECO:0000256" key="2">
    <source>
        <dbReference type="SAM" id="Phobius"/>
    </source>
</evidence>
<accession>A0A0L0SFI8</accession>
<dbReference type="VEuPathDB" id="FungiDB:AMAG_06887"/>
<evidence type="ECO:0000313" key="4">
    <source>
        <dbReference type="Proteomes" id="UP000054350"/>
    </source>
</evidence>
<evidence type="ECO:0000313" key="3">
    <source>
        <dbReference type="EMBL" id="KNE61135.1"/>
    </source>
</evidence>
<feature type="compositionally biased region" description="Pro residues" evidence="1">
    <location>
        <begin position="1"/>
        <end position="10"/>
    </location>
</feature>